<keyword evidence="1" id="KW-0479">Metal-binding</keyword>
<evidence type="ECO:0000256" key="3">
    <source>
        <dbReference type="ARBA" id="ARBA00022833"/>
    </source>
</evidence>
<dbReference type="InterPro" id="IPR004162">
    <property type="entry name" value="SINA-like_animal"/>
</dbReference>
<reference evidence="7 8" key="1">
    <citation type="submission" date="2015-04" db="EMBL/GenBank/DDBJ databases">
        <authorList>
            <person name="Syromyatnikov M.Y."/>
            <person name="Popov V.N."/>
        </authorList>
    </citation>
    <scope>NUCLEOTIDE SEQUENCE [LARGE SCALE GENOMIC DNA]</scope>
</reference>
<dbReference type="GO" id="GO:0031624">
    <property type="term" value="F:ubiquitin conjugating enzyme binding"/>
    <property type="evidence" value="ECO:0007669"/>
    <property type="project" value="TreeGrafter"/>
</dbReference>
<dbReference type="InterPro" id="IPR001841">
    <property type="entry name" value="Znf_RING"/>
</dbReference>
<sequence>MVDTGEEAKAIFNLPVISVEDRDEEFNGQIMNNFASDHYSPSVRAIYITKPNDSTSGFGFHLSRSKWDPYPYISRVDKDSFASTSGLREGDCVLEVNGEDVLGMRIVDVANMVKSKNDIVSLLLWNTNIDQACESNLCCGPMPINYEKLAATVQTILTAIECPVCFNTIPSPFTQCQNGHLLCLKCRSRSDRCPICRDRYSVVRCLLAEQIYTTLLDVFDLKDGPQGKIRERIFGVKACKPEEKQKDDMNVTLNKPNSHTQKFLAKIMGKSSSMVNLNTKKDLKRIDEEGNISKNKMMSQSSSDIFHFEPAIKRCPSMNRYLGSELSTSCGSLLSSRRPRSCHVSTESLPTYLQRTSNEETHFYSCPSGHECFHEKLASAILIQHINEVHQHPVISFGSSSVEISLPPRAPIENASLILLLDEKQFWVKVVVADSNNDLFISCLMQAPFDYISKYVLEVAIRKSDGSKVPGVELINRNEIYCLETTSWREIFEAKKGIKLNSDNIQSTFANADINLKASIKRIEDI</sequence>
<dbReference type="Pfam" id="PF21362">
    <property type="entry name" value="Sina_RING"/>
    <property type="match status" value="1"/>
</dbReference>
<dbReference type="AlphaFoldDB" id="A0A1J1HQE6"/>
<evidence type="ECO:0000259" key="5">
    <source>
        <dbReference type="PROSITE" id="PS50089"/>
    </source>
</evidence>
<dbReference type="InterPro" id="IPR001478">
    <property type="entry name" value="PDZ"/>
</dbReference>
<dbReference type="GO" id="GO:0008270">
    <property type="term" value="F:zinc ion binding"/>
    <property type="evidence" value="ECO:0007669"/>
    <property type="project" value="UniProtKB-KW"/>
</dbReference>
<dbReference type="OrthoDB" id="10009200at2759"/>
<dbReference type="InterPro" id="IPR049548">
    <property type="entry name" value="Sina-like_RING"/>
</dbReference>
<dbReference type="CDD" id="cd16571">
    <property type="entry name" value="RING-HC_SIAHs"/>
    <property type="match status" value="1"/>
</dbReference>
<dbReference type="EMBL" id="CVRI01000009">
    <property type="protein sequence ID" value="CRK88694.1"/>
    <property type="molecule type" value="Genomic_DNA"/>
</dbReference>
<evidence type="ECO:0000256" key="4">
    <source>
        <dbReference type="PROSITE-ProRule" id="PRU00175"/>
    </source>
</evidence>
<dbReference type="STRING" id="568069.A0A1J1HQE6"/>
<protein>
    <submittedName>
        <fullName evidence="7">CLUMA_CG002400, isoform A</fullName>
    </submittedName>
</protein>
<dbReference type="SMART" id="SM00228">
    <property type="entry name" value="PDZ"/>
    <property type="match status" value="1"/>
</dbReference>
<evidence type="ECO:0000313" key="7">
    <source>
        <dbReference type="EMBL" id="CRK88694.1"/>
    </source>
</evidence>
<keyword evidence="2 4" id="KW-0863">Zinc-finger</keyword>
<dbReference type="SUPFAM" id="SSF50156">
    <property type="entry name" value="PDZ domain-like"/>
    <property type="match status" value="1"/>
</dbReference>
<dbReference type="Pfam" id="PF00595">
    <property type="entry name" value="PDZ"/>
    <property type="match status" value="1"/>
</dbReference>
<keyword evidence="3" id="KW-0862">Zinc</keyword>
<keyword evidence="8" id="KW-1185">Reference proteome</keyword>
<organism evidence="7 8">
    <name type="scientific">Clunio marinus</name>
    <dbReference type="NCBI Taxonomy" id="568069"/>
    <lineage>
        <taxon>Eukaryota</taxon>
        <taxon>Metazoa</taxon>
        <taxon>Ecdysozoa</taxon>
        <taxon>Arthropoda</taxon>
        <taxon>Hexapoda</taxon>
        <taxon>Insecta</taxon>
        <taxon>Pterygota</taxon>
        <taxon>Neoptera</taxon>
        <taxon>Endopterygota</taxon>
        <taxon>Diptera</taxon>
        <taxon>Nematocera</taxon>
        <taxon>Chironomoidea</taxon>
        <taxon>Chironomidae</taxon>
        <taxon>Clunio</taxon>
    </lineage>
</organism>
<dbReference type="Gene3D" id="2.30.42.10">
    <property type="match status" value="1"/>
</dbReference>
<dbReference type="PROSITE" id="PS50089">
    <property type="entry name" value="ZF_RING_2"/>
    <property type="match status" value="1"/>
</dbReference>
<proteinExistence type="predicted"/>
<evidence type="ECO:0000259" key="6">
    <source>
        <dbReference type="PROSITE" id="PS50106"/>
    </source>
</evidence>
<evidence type="ECO:0000313" key="8">
    <source>
        <dbReference type="Proteomes" id="UP000183832"/>
    </source>
</evidence>
<dbReference type="Gene3D" id="3.30.40.10">
    <property type="entry name" value="Zinc/RING finger domain, C3HC4 (zinc finger)"/>
    <property type="match status" value="1"/>
</dbReference>
<dbReference type="GO" id="GO:0005737">
    <property type="term" value="C:cytoplasm"/>
    <property type="evidence" value="ECO:0007669"/>
    <property type="project" value="TreeGrafter"/>
</dbReference>
<dbReference type="GO" id="GO:0043161">
    <property type="term" value="P:proteasome-mediated ubiquitin-dependent protein catabolic process"/>
    <property type="evidence" value="ECO:0007669"/>
    <property type="project" value="TreeGrafter"/>
</dbReference>
<feature type="domain" description="PDZ" evidence="6">
    <location>
        <begin position="45"/>
        <end position="128"/>
    </location>
</feature>
<dbReference type="InterPro" id="IPR036034">
    <property type="entry name" value="PDZ_sf"/>
</dbReference>
<dbReference type="Proteomes" id="UP000183832">
    <property type="component" value="Unassembled WGS sequence"/>
</dbReference>
<accession>A0A1J1HQE6</accession>
<gene>
    <name evidence="7" type="primary">putative AGAP002322-PA</name>
    <name evidence="7" type="ORF">CLUMA_CG002400</name>
</gene>
<feature type="domain" description="RING-type" evidence="5">
    <location>
        <begin position="162"/>
        <end position="197"/>
    </location>
</feature>
<dbReference type="SUPFAM" id="SSF57850">
    <property type="entry name" value="RING/U-box"/>
    <property type="match status" value="1"/>
</dbReference>
<dbReference type="PROSITE" id="PS50106">
    <property type="entry name" value="PDZ"/>
    <property type="match status" value="1"/>
</dbReference>
<dbReference type="InterPro" id="IPR013083">
    <property type="entry name" value="Znf_RING/FYVE/PHD"/>
</dbReference>
<name>A0A1J1HQE6_9DIPT</name>
<dbReference type="PANTHER" id="PTHR45877">
    <property type="entry name" value="E3 UBIQUITIN-PROTEIN LIGASE SIAH2"/>
    <property type="match status" value="1"/>
</dbReference>
<dbReference type="GO" id="GO:0061630">
    <property type="term" value="F:ubiquitin protein ligase activity"/>
    <property type="evidence" value="ECO:0007669"/>
    <property type="project" value="TreeGrafter"/>
</dbReference>
<evidence type="ECO:0000256" key="1">
    <source>
        <dbReference type="ARBA" id="ARBA00022723"/>
    </source>
</evidence>
<evidence type="ECO:0000256" key="2">
    <source>
        <dbReference type="ARBA" id="ARBA00022771"/>
    </source>
</evidence>
<dbReference type="PANTHER" id="PTHR45877:SF2">
    <property type="entry name" value="E3 UBIQUITIN-PROTEIN LIGASE SINA-RELATED"/>
    <property type="match status" value="1"/>
</dbReference>